<dbReference type="SUPFAM" id="SSF55486">
    <property type="entry name" value="Metalloproteases ('zincins'), catalytic domain"/>
    <property type="match status" value="1"/>
</dbReference>
<dbReference type="RefSeq" id="WP_136575523.1">
    <property type="nucleotide sequence ID" value="NZ_STFF01000001.1"/>
</dbReference>
<dbReference type="EMBL" id="STFF01000001">
    <property type="protein sequence ID" value="THU41033.1"/>
    <property type="molecule type" value="Genomic_DNA"/>
</dbReference>
<sequence>MGEVELHTITNQLIIHSVFFFYGDAATNDLSWQIADDISQHWNEPKAKIKIGSALFNVQFDIDGIYEPDLDPEKVWYNDNPRFNFFRIEEFANGNISFVDGIGCNTGYFKLDNLLQTSTTAAHEYGHTLGLVHPMNLDIRGKDTPGIMYPRGTIVDPPFQYDPNAEAGKAGGTLNPVHRKVLINDIEELKLHKLLFTNGRAVVGDFSSLYHSKHTPPVS</sequence>
<gene>
    <name evidence="1" type="ORF">FAM09_02645</name>
</gene>
<dbReference type="Proteomes" id="UP000306918">
    <property type="component" value="Unassembled WGS sequence"/>
</dbReference>
<accession>A0A4S8HYZ9</accession>
<keyword evidence="2" id="KW-1185">Reference proteome</keyword>
<name>A0A4S8HYZ9_9BACT</name>
<protein>
    <submittedName>
        <fullName evidence="1">Peptidase M10</fullName>
    </submittedName>
</protein>
<dbReference type="AlphaFoldDB" id="A0A4S8HYZ9"/>
<comment type="caution">
    <text evidence="1">The sequence shown here is derived from an EMBL/GenBank/DDBJ whole genome shotgun (WGS) entry which is preliminary data.</text>
</comment>
<organism evidence="1 2">
    <name type="scientific">Niastella caeni</name>
    <dbReference type="NCBI Taxonomy" id="2569763"/>
    <lineage>
        <taxon>Bacteria</taxon>
        <taxon>Pseudomonadati</taxon>
        <taxon>Bacteroidota</taxon>
        <taxon>Chitinophagia</taxon>
        <taxon>Chitinophagales</taxon>
        <taxon>Chitinophagaceae</taxon>
        <taxon>Niastella</taxon>
    </lineage>
</organism>
<evidence type="ECO:0000313" key="2">
    <source>
        <dbReference type="Proteomes" id="UP000306918"/>
    </source>
</evidence>
<evidence type="ECO:0000313" key="1">
    <source>
        <dbReference type="EMBL" id="THU41033.1"/>
    </source>
</evidence>
<reference evidence="1 2" key="1">
    <citation type="submission" date="2019-04" db="EMBL/GenBank/DDBJ databases">
        <title>Niastella caeni sp. nov., isolated from activated sludge.</title>
        <authorList>
            <person name="Sheng M."/>
        </authorList>
    </citation>
    <scope>NUCLEOTIDE SEQUENCE [LARGE SCALE GENOMIC DNA]</scope>
    <source>
        <strain evidence="1 2">HX-2-15</strain>
    </source>
</reference>
<proteinExistence type="predicted"/>
<dbReference type="OrthoDB" id="939700at2"/>